<evidence type="ECO:0000313" key="2">
    <source>
        <dbReference type="EMBL" id="CAB4994867.1"/>
    </source>
</evidence>
<reference evidence="1" key="1">
    <citation type="submission" date="2020-05" db="EMBL/GenBank/DDBJ databases">
        <authorList>
            <person name="Chiriac C."/>
            <person name="Salcher M."/>
            <person name="Ghai R."/>
            <person name="Kavagutti S V."/>
        </authorList>
    </citation>
    <scope>NUCLEOTIDE SEQUENCE</scope>
</reference>
<name>A0A6J6HAY8_9ZZZZ</name>
<proteinExistence type="predicted"/>
<dbReference type="SUPFAM" id="SSF52833">
    <property type="entry name" value="Thioredoxin-like"/>
    <property type="match status" value="1"/>
</dbReference>
<sequence>MNIQTSPDTQLQPLNGEARPLEQWLTTFHLATIVLDPFTNESAWILPTAVRILRQFAGASVRTNFVITATQDEAREFLGPHAEEFLVFCDPDRAFVKQLGATELPAFVYIQIDGSIPVSAQGWNAKAWSSVAAHIADAVSWSKPSIPVAGDPGTFKGSPALV</sequence>
<organism evidence="1">
    <name type="scientific">freshwater metagenome</name>
    <dbReference type="NCBI Taxonomy" id="449393"/>
    <lineage>
        <taxon>unclassified sequences</taxon>
        <taxon>metagenomes</taxon>
        <taxon>ecological metagenomes</taxon>
    </lineage>
</organism>
<accession>A0A6J6HAY8</accession>
<dbReference type="InterPro" id="IPR036249">
    <property type="entry name" value="Thioredoxin-like_sf"/>
</dbReference>
<gene>
    <name evidence="1" type="ORF">UFOPK1826_01256</name>
    <name evidence="2" type="ORF">UFOPK4020_00473</name>
</gene>
<protein>
    <submittedName>
        <fullName evidence="1">Unannotated protein</fullName>
    </submittedName>
</protein>
<dbReference type="EMBL" id="CAEZUN010000183">
    <property type="protein sequence ID" value="CAB4610902.1"/>
    <property type="molecule type" value="Genomic_DNA"/>
</dbReference>
<evidence type="ECO:0000313" key="1">
    <source>
        <dbReference type="EMBL" id="CAB4610902.1"/>
    </source>
</evidence>
<dbReference type="EMBL" id="CAFBOV010000070">
    <property type="protein sequence ID" value="CAB4994867.1"/>
    <property type="molecule type" value="Genomic_DNA"/>
</dbReference>
<dbReference type="AlphaFoldDB" id="A0A6J6HAY8"/>